<accession>A0A9Q0KGP4</accession>
<organism evidence="4 5">
    <name type="scientific">Protea cynaroides</name>
    <dbReference type="NCBI Taxonomy" id="273540"/>
    <lineage>
        <taxon>Eukaryota</taxon>
        <taxon>Viridiplantae</taxon>
        <taxon>Streptophyta</taxon>
        <taxon>Embryophyta</taxon>
        <taxon>Tracheophyta</taxon>
        <taxon>Spermatophyta</taxon>
        <taxon>Magnoliopsida</taxon>
        <taxon>Proteales</taxon>
        <taxon>Proteaceae</taxon>
        <taxon>Protea</taxon>
    </lineage>
</organism>
<feature type="compositionally biased region" description="Basic and acidic residues" evidence="3">
    <location>
        <begin position="66"/>
        <end position="75"/>
    </location>
</feature>
<sequence length="184" mass="20911">MEMNQNLGFQDEEEEEGNHSQQQLHNSYDLFSLSFPMLPRLSRSILEDASGYLERIHQEMEQIEKELSKRSEDNGRSSSGGSCSGPDPAPKILRMETEKLVEGSFMVKIISMKGPNIVAAQVQRVFESLELDVKTTSISVQENNPYEMLTTSLVEVNKVMPMTEEELHDLNTKWKGKAWVSTLK</sequence>
<evidence type="ECO:0000313" key="4">
    <source>
        <dbReference type="EMBL" id="KAJ4970159.1"/>
    </source>
</evidence>
<evidence type="ECO:0000256" key="2">
    <source>
        <dbReference type="ARBA" id="ARBA00023242"/>
    </source>
</evidence>
<keyword evidence="5" id="KW-1185">Reference proteome</keyword>
<name>A0A9Q0KGP4_9MAGN</name>
<dbReference type="AlphaFoldDB" id="A0A9Q0KGP4"/>
<dbReference type="PANTHER" id="PTHR31945:SF11">
    <property type="entry name" value="TRANSCRIPTION FACTOR ABORTED MICROSPORES"/>
    <property type="match status" value="1"/>
</dbReference>
<protein>
    <submittedName>
        <fullName evidence="4">Uncharacterized protein</fullName>
    </submittedName>
</protein>
<feature type="region of interest" description="Disordered" evidence="3">
    <location>
        <begin position="66"/>
        <end position="90"/>
    </location>
</feature>
<feature type="compositionally biased region" description="Low complexity" evidence="3">
    <location>
        <begin position="76"/>
        <end position="85"/>
    </location>
</feature>
<feature type="region of interest" description="Disordered" evidence="3">
    <location>
        <begin position="1"/>
        <end position="25"/>
    </location>
</feature>
<dbReference type="OrthoDB" id="1903118at2759"/>
<dbReference type="EMBL" id="JAMYWD010000005">
    <property type="protein sequence ID" value="KAJ4970159.1"/>
    <property type="molecule type" value="Genomic_DNA"/>
</dbReference>
<keyword evidence="2" id="KW-0539">Nucleus</keyword>
<evidence type="ECO:0000256" key="1">
    <source>
        <dbReference type="ARBA" id="ARBA00004123"/>
    </source>
</evidence>
<comment type="caution">
    <text evidence="4">The sequence shown here is derived from an EMBL/GenBank/DDBJ whole genome shotgun (WGS) entry which is preliminary data.</text>
</comment>
<dbReference type="GO" id="GO:0003700">
    <property type="term" value="F:DNA-binding transcription factor activity"/>
    <property type="evidence" value="ECO:0007669"/>
    <property type="project" value="TreeGrafter"/>
</dbReference>
<evidence type="ECO:0000313" key="5">
    <source>
        <dbReference type="Proteomes" id="UP001141806"/>
    </source>
</evidence>
<evidence type="ECO:0000256" key="3">
    <source>
        <dbReference type="SAM" id="MobiDB-lite"/>
    </source>
</evidence>
<comment type="subcellular location">
    <subcellularLocation>
        <location evidence="1">Nucleus</location>
    </subcellularLocation>
</comment>
<dbReference type="GO" id="GO:0043565">
    <property type="term" value="F:sequence-specific DNA binding"/>
    <property type="evidence" value="ECO:0007669"/>
    <property type="project" value="TreeGrafter"/>
</dbReference>
<dbReference type="GO" id="GO:0005634">
    <property type="term" value="C:nucleus"/>
    <property type="evidence" value="ECO:0007669"/>
    <property type="project" value="UniProtKB-SubCell"/>
</dbReference>
<dbReference type="Proteomes" id="UP001141806">
    <property type="component" value="Unassembled WGS sequence"/>
</dbReference>
<dbReference type="PANTHER" id="PTHR31945">
    <property type="entry name" value="TRANSCRIPTION FACTOR SCREAM2-RELATED"/>
    <property type="match status" value="1"/>
</dbReference>
<gene>
    <name evidence="4" type="ORF">NE237_003258</name>
</gene>
<proteinExistence type="predicted"/>
<reference evidence="4" key="1">
    <citation type="journal article" date="2023" name="Plant J.">
        <title>The genome of the king protea, Protea cynaroides.</title>
        <authorList>
            <person name="Chang J."/>
            <person name="Duong T.A."/>
            <person name="Schoeman C."/>
            <person name="Ma X."/>
            <person name="Roodt D."/>
            <person name="Barker N."/>
            <person name="Li Z."/>
            <person name="Van de Peer Y."/>
            <person name="Mizrachi E."/>
        </authorList>
    </citation>
    <scope>NUCLEOTIDE SEQUENCE</scope>
    <source>
        <tissue evidence="4">Young leaves</tissue>
    </source>
</reference>
<dbReference type="InterPro" id="IPR051358">
    <property type="entry name" value="TF_AMS/ICE1/BHLH6-like"/>
</dbReference>